<dbReference type="NCBIfam" id="NF038072">
    <property type="entry name" value="IcmL_DotI_only"/>
    <property type="match status" value="1"/>
</dbReference>
<reference evidence="2 3" key="1">
    <citation type="journal article" date="2009" name="Infect. Immun.">
        <title>Comparative genomics reveal extensive transposon-mediated genomic plasticity and diversity among potential effector proteins within the genus Coxiella.</title>
        <authorList>
            <person name="Beare P.A."/>
            <person name="Unsworth N."/>
            <person name="Andoh M."/>
            <person name="Voth D.E."/>
            <person name="Omsland A."/>
            <person name="Gilk S.D."/>
            <person name="Williams K.P."/>
            <person name="Sobral B.W."/>
            <person name="Kupko J.J.III."/>
            <person name="Porcella S.F."/>
            <person name="Samuel J.E."/>
            <person name="Heinzen R.A."/>
        </authorList>
    </citation>
    <scope>NUCLEOTIDE SEQUENCE [LARGE SCALE GENOMIC DNA]</scope>
    <source>
        <strain evidence="2 3">Dugway 5J108-111</strain>
    </source>
</reference>
<name>A9KDL8_COXBN</name>
<dbReference type="InterPro" id="IPR021055">
    <property type="entry name" value="T4BSS_IcmL/DotI"/>
</dbReference>
<dbReference type="CDD" id="cd16385">
    <property type="entry name" value="IcmL"/>
    <property type="match status" value="1"/>
</dbReference>
<proteinExistence type="predicted"/>
<sequence length="218" mass="24963">MTKTSEGLKLVILRNAFYRDNYRRAIIVLLFALIINCGLAFMIFYKWMYPPQPEYFATTADGRIIMLHPLSDPVLPDDFVLQWSTDAVRKAFSLDYEHWREQLQEASNNFTPDGWKWFLNSLKSTNNLKTLVDLKMVSNATVTGAPTVVRKEVVGGHFAWNIKMPLLVTYTSEGHTINMPMEVTLIVVRMPTQDYPQRIAINNFLAQTVTPNAVDNSV</sequence>
<dbReference type="EMBL" id="CP000733">
    <property type="protein sequence ID" value="ABS77244.1"/>
    <property type="molecule type" value="Genomic_DNA"/>
</dbReference>
<dbReference type="RefSeq" id="WP_010958336.1">
    <property type="nucleotide sequence ID" value="NC_009727.1"/>
</dbReference>
<dbReference type="HOGENOM" id="CLU_087632_1_0_6"/>
<feature type="transmembrane region" description="Helical" evidence="1">
    <location>
        <begin position="25"/>
        <end position="45"/>
    </location>
</feature>
<evidence type="ECO:0000256" key="1">
    <source>
        <dbReference type="SAM" id="Phobius"/>
    </source>
</evidence>
<dbReference type="Pfam" id="PF11393">
    <property type="entry name" value="T4BSS_DotI_IcmL"/>
    <property type="match status" value="1"/>
</dbReference>
<evidence type="ECO:0000313" key="2">
    <source>
        <dbReference type="EMBL" id="ABS77244.1"/>
    </source>
</evidence>
<keyword evidence="1" id="KW-0472">Membrane</keyword>
<organism evidence="2 3">
    <name type="scientific">Coxiella burnetii (strain Dugway 5J108-111)</name>
    <dbReference type="NCBI Taxonomy" id="434922"/>
    <lineage>
        <taxon>Bacteria</taxon>
        <taxon>Pseudomonadati</taxon>
        <taxon>Pseudomonadota</taxon>
        <taxon>Gammaproteobacteria</taxon>
        <taxon>Legionellales</taxon>
        <taxon>Coxiellaceae</taxon>
        <taxon>Coxiella</taxon>
    </lineage>
</organism>
<dbReference type="KEGG" id="cbd:CBUD_0369"/>
<accession>A9KDL8</accession>
<gene>
    <name evidence="2" type="primary">icmL1</name>
    <name evidence="2" type="ordered locus">CBUD_0369</name>
</gene>
<keyword evidence="1" id="KW-0812">Transmembrane</keyword>
<dbReference type="AlphaFoldDB" id="A9KDL8"/>
<protein>
    <submittedName>
        <fullName evidence="2">IcmL</fullName>
    </submittedName>
</protein>
<dbReference type="Proteomes" id="UP000008555">
    <property type="component" value="Chromosome"/>
</dbReference>
<keyword evidence="1" id="KW-1133">Transmembrane helix</keyword>
<evidence type="ECO:0000313" key="3">
    <source>
        <dbReference type="Proteomes" id="UP000008555"/>
    </source>
</evidence>